<dbReference type="CDD" id="cd00165">
    <property type="entry name" value="S4"/>
    <property type="match status" value="1"/>
</dbReference>
<keyword evidence="3 5" id="KW-0413">Isomerase</keyword>
<dbReference type="InterPro" id="IPR050343">
    <property type="entry name" value="RsuA_PseudoU_synthase"/>
</dbReference>
<organism evidence="7 8">
    <name type="scientific">Streptococcus salivarius</name>
    <dbReference type="NCBI Taxonomy" id="1304"/>
    <lineage>
        <taxon>Bacteria</taxon>
        <taxon>Bacillati</taxon>
        <taxon>Bacillota</taxon>
        <taxon>Bacilli</taxon>
        <taxon>Lactobacillales</taxon>
        <taxon>Streptococcaceae</taxon>
        <taxon>Streptococcus</taxon>
    </lineage>
</organism>
<reference evidence="7 8" key="1">
    <citation type="submission" date="2018-11" db="EMBL/GenBank/DDBJ databases">
        <title>Species Designations Belie Phenotypic and Genotypic Heterogeneity in Oral Streptococci.</title>
        <authorList>
            <person name="Velsko I."/>
        </authorList>
    </citation>
    <scope>NUCLEOTIDE SEQUENCE [LARGE SCALE GENOMIC DNA]</scope>
    <source>
        <strain evidence="7 8">BCC42</strain>
    </source>
</reference>
<dbReference type="InterPro" id="IPR042092">
    <property type="entry name" value="PsdUridine_s_RsuA/RluB/E/F_cat"/>
</dbReference>
<feature type="domain" description="RNA-binding S4" evidence="6">
    <location>
        <begin position="19"/>
        <end position="82"/>
    </location>
</feature>
<dbReference type="InterPro" id="IPR006145">
    <property type="entry name" value="PsdUridine_synth_RsuA/RluA"/>
</dbReference>
<dbReference type="Gene3D" id="3.10.290.10">
    <property type="entry name" value="RNA-binding S4 domain"/>
    <property type="match status" value="1"/>
</dbReference>
<comment type="caution">
    <text evidence="7">The sequence shown here is derived from an EMBL/GenBank/DDBJ whole genome shotgun (WGS) entry which is preliminary data.</text>
</comment>
<evidence type="ECO:0000259" key="6">
    <source>
        <dbReference type="SMART" id="SM00363"/>
    </source>
</evidence>
<dbReference type="GO" id="GO:0003723">
    <property type="term" value="F:RNA binding"/>
    <property type="evidence" value="ECO:0007669"/>
    <property type="project" value="UniProtKB-KW"/>
</dbReference>
<evidence type="ECO:0000256" key="2">
    <source>
        <dbReference type="ARBA" id="ARBA00022884"/>
    </source>
</evidence>
<dbReference type="InterPro" id="IPR002942">
    <property type="entry name" value="S4_RNA-bd"/>
</dbReference>
<sequence>MSSFFSLLDQAYPWYNKVMRLDKLLGQAGYGSRNQVKKLIRSRQVYVDGILADRDNLNVDASLQTITVSGKELEHTPEVYYLMNKPAGVVSARKDKEHQTVIDLIKPEDQRDGLYPVGRLDRDTEGLVLITNNGPLGFAMLHPRYHVAKTYYVEVNDVLGPDAPAFFESGVVFEDGTVCKSAQLEILSSARDKSSAHITISEGKFHQVKKMFLAYGVKVTYLKRISFGAFKLDEGLAVGSYRALTEAEKVILRTYLG</sequence>
<evidence type="ECO:0000256" key="1">
    <source>
        <dbReference type="ARBA" id="ARBA00008348"/>
    </source>
</evidence>
<keyword evidence="2 4" id="KW-0694">RNA-binding</keyword>
<comment type="similarity">
    <text evidence="1 5">Belongs to the pseudouridine synthase RsuA family.</text>
</comment>
<dbReference type="Proteomes" id="UP000273998">
    <property type="component" value="Unassembled WGS sequence"/>
</dbReference>
<dbReference type="SUPFAM" id="SSF55120">
    <property type="entry name" value="Pseudouridine synthase"/>
    <property type="match status" value="1"/>
</dbReference>
<dbReference type="GO" id="GO:0120159">
    <property type="term" value="F:rRNA pseudouridine synthase activity"/>
    <property type="evidence" value="ECO:0007669"/>
    <property type="project" value="UniProtKB-ARBA"/>
</dbReference>
<dbReference type="CDD" id="cd02553">
    <property type="entry name" value="PseudoU_synth_RsuA"/>
    <property type="match status" value="1"/>
</dbReference>
<dbReference type="InterPro" id="IPR036986">
    <property type="entry name" value="S4_RNA-bd_sf"/>
</dbReference>
<dbReference type="SUPFAM" id="SSF55174">
    <property type="entry name" value="Alpha-L RNA-binding motif"/>
    <property type="match status" value="1"/>
</dbReference>
<dbReference type="GO" id="GO:0000455">
    <property type="term" value="P:enzyme-directed rRNA pseudouridine synthesis"/>
    <property type="evidence" value="ECO:0007669"/>
    <property type="project" value="UniProtKB-ARBA"/>
</dbReference>
<gene>
    <name evidence="7" type="primary">rluB_3</name>
    <name evidence="7" type="ORF">D8867_09845</name>
</gene>
<evidence type="ECO:0000313" key="8">
    <source>
        <dbReference type="Proteomes" id="UP000273998"/>
    </source>
</evidence>
<dbReference type="GO" id="GO:0005829">
    <property type="term" value="C:cytosol"/>
    <property type="evidence" value="ECO:0007669"/>
    <property type="project" value="UniProtKB-ARBA"/>
</dbReference>
<accession>A0AAX1Y936</accession>
<dbReference type="InterPro" id="IPR018496">
    <property type="entry name" value="PsdUridine_synth_RsuA/RluB_CS"/>
</dbReference>
<dbReference type="FunFam" id="3.30.70.1560:FF:000001">
    <property type="entry name" value="Pseudouridine synthase"/>
    <property type="match status" value="1"/>
</dbReference>
<dbReference type="AlphaFoldDB" id="A0AAX1Y936"/>
<dbReference type="Pfam" id="PF00849">
    <property type="entry name" value="PseudoU_synth_2"/>
    <property type="match status" value="1"/>
</dbReference>
<dbReference type="PROSITE" id="PS01149">
    <property type="entry name" value="PSI_RSU"/>
    <property type="match status" value="1"/>
</dbReference>
<dbReference type="InterPro" id="IPR000748">
    <property type="entry name" value="PsdUridine_synth_RsuA/RluB/E/F"/>
</dbReference>
<dbReference type="EMBL" id="RJNF01000036">
    <property type="protein sequence ID" value="RSI54355.1"/>
    <property type="molecule type" value="Genomic_DNA"/>
</dbReference>
<dbReference type="EC" id="5.4.99.-" evidence="5"/>
<proteinExistence type="inferred from homology"/>
<protein>
    <recommendedName>
        <fullName evidence="5">Pseudouridine synthase</fullName>
        <ecNumber evidence="5">5.4.99.-</ecNumber>
    </recommendedName>
</protein>
<dbReference type="NCBIfam" id="TIGR00093">
    <property type="entry name" value="pseudouridine synthase"/>
    <property type="match status" value="1"/>
</dbReference>
<dbReference type="Pfam" id="PF01479">
    <property type="entry name" value="S4"/>
    <property type="match status" value="1"/>
</dbReference>
<evidence type="ECO:0000256" key="4">
    <source>
        <dbReference type="PROSITE-ProRule" id="PRU00182"/>
    </source>
</evidence>
<evidence type="ECO:0000256" key="3">
    <source>
        <dbReference type="ARBA" id="ARBA00023235"/>
    </source>
</evidence>
<dbReference type="InterPro" id="IPR020094">
    <property type="entry name" value="TruA/RsuA/RluB/E/F_N"/>
</dbReference>
<dbReference type="InterPro" id="IPR020103">
    <property type="entry name" value="PsdUridine_synth_cat_dom_sf"/>
</dbReference>
<dbReference type="PANTHER" id="PTHR47683:SF4">
    <property type="entry name" value="PSEUDOURIDINE SYNTHASE"/>
    <property type="match status" value="1"/>
</dbReference>
<name>A0AAX1Y936_STRSL</name>
<evidence type="ECO:0000313" key="7">
    <source>
        <dbReference type="EMBL" id="RSI54355.1"/>
    </source>
</evidence>
<dbReference type="Gene3D" id="3.30.70.580">
    <property type="entry name" value="Pseudouridine synthase I, catalytic domain, N-terminal subdomain"/>
    <property type="match status" value="1"/>
</dbReference>
<dbReference type="PANTHER" id="PTHR47683">
    <property type="entry name" value="PSEUDOURIDINE SYNTHASE FAMILY PROTEIN-RELATED"/>
    <property type="match status" value="1"/>
</dbReference>
<evidence type="ECO:0000256" key="5">
    <source>
        <dbReference type="RuleBase" id="RU003887"/>
    </source>
</evidence>
<dbReference type="SMART" id="SM00363">
    <property type="entry name" value="S4"/>
    <property type="match status" value="1"/>
</dbReference>
<dbReference type="Gene3D" id="3.30.70.1560">
    <property type="entry name" value="Alpha-L RNA-binding motif"/>
    <property type="match status" value="1"/>
</dbReference>
<dbReference type="PROSITE" id="PS50889">
    <property type="entry name" value="S4"/>
    <property type="match status" value="1"/>
</dbReference>